<evidence type="ECO:0000313" key="2">
    <source>
        <dbReference type="EMBL" id="KIM32184.1"/>
    </source>
</evidence>
<feature type="compositionally biased region" description="Polar residues" evidence="1">
    <location>
        <begin position="192"/>
        <end position="209"/>
    </location>
</feature>
<dbReference type="AlphaFoldDB" id="A0A0C3BJD3"/>
<feature type="compositionally biased region" description="Basic residues" evidence="1">
    <location>
        <begin position="74"/>
        <end position="92"/>
    </location>
</feature>
<dbReference type="Proteomes" id="UP000054097">
    <property type="component" value="Unassembled WGS sequence"/>
</dbReference>
<name>A0A0C3BJD3_SERVB</name>
<protein>
    <submittedName>
        <fullName evidence="2">Uncharacterized protein</fullName>
    </submittedName>
</protein>
<feature type="region of interest" description="Disordered" evidence="1">
    <location>
        <begin position="1"/>
        <end position="168"/>
    </location>
</feature>
<evidence type="ECO:0000313" key="3">
    <source>
        <dbReference type="Proteomes" id="UP000054097"/>
    </source>
</evidence>
<reference evidence="2 3" key="1">
    <citation type="submission" date="2014-04" db="EMBL/GenBank/DDBJ databases">
        <authorList>
            <consortium name="DOE Joint Genome Institute"/>
            <person name="Kuo A."/>
            <person name="Zuccaro A."/>
            <person name="Kohler A."/>
            <person name="Nagy L.G."/>
            <person name="Floudas D."/>
            <person name="Copeland A."/>
            <person name="Barry K.W."/>
            <person name="Cichocki N."/>
            <person name="Veneault-Fourrey C."/>
            <person name="LaButti K."/>
            <person name="Lindquist E.A."/>
            <person name="Lipzen A."/>
            <person name="Lundell T."/>
            <person name="Morin E."/>
            <person name="Murat C."/>
            <person name="Sun H."/>
            <person name="Tunlid A."/>
            <person name="Henrissat B."/>
            <person name="Grigoriev I.V."/>
            <person name="Hibbett D.S."/>
            <person name="Martin F."/>
            <person name="Nordberg H.P."/>
            <person name="Cantor M.N."/>
            <person name="Hua S.X."/>
        </authorList>
    </citation>
    <scope>NUCLEOTIDE SEQUENCE [LARGE SCALE GENOMIC DNA]</scope>
    <source>
        <strain evidence="2 3">MAFF 305830</strain>
    </source>
</reference>
<dbReference type="EMBL" id="KN824280">
    <property type="protein sequence ID" value="KIM32184.1"/>
    <property type="molecule type" value="Genomic_DNA"/>
</dbReference>
<dbReference type="HOGENOM" id="CLU_540969_0_0_1"/>
<feature type="region of interest" description="Disordered" evidence="1">
    <location>
        <begin position="186"/>
        <end position="213"/>
    </location>
</feature>
<reference evidence="3" key="2">
    <citation type="submission" date="2015-01" db="EMBL/GenBank/DDBJ databases">
        <title>Evolutionary Origins and Diversification of the Mycorrhizal Mutualists.</title>
        <authorList>
            <consortium name="DOE Joint Genome Institute"/>
            <consortium name="Mycorrhizal Genomics Consortium"/>
            <person name="Kohler A."/>
            <person name="Kuo A."/>
            <person name="Nagy L.G."/>
            <person name="Floudas D."/>
            <person name="Copeland A."/>
            <person name="Barry K.W."/>
            <person name="Cichocki N."/>
            <person name="Veneault-Fourrey C."/>
            <person name="LaButti K."/>
            <person name="Lindquist E.A."/>
            <person name="Lipzen A."/>
            <person name="Lundell T."/>
            <person name="Morin E."/>
            <person name="Murat C."/>
            <person name="Riley R."/>
            <person name="Ohm R."/>
            <person name="Sun H."/>
            <person name="Tunlid A."/>
            <person name="Henrissat B."/>
            <person name="Grigoriev I.V."/>
            <person name="Hibbett D.S."/>
            <person name="Martin F."/>
        </authorList>
    </citation>
    <scope>NUCLEOTIDE SEQUENCE [LARGE SCALE GENOMIC DNA]</scope>
    <source>
        <strain evidence="3">MAFF 305830</strain>
    </source>
</reference>
<feature type="compositionally biased region" description="Basic residues" evidence="1">
    <location>
        <begin position="153"/>
        <end position="162"/>
    </location>
</feature>
<feature type="compositionally biased region" description="Basic and acidic residues" evidence="1">
    <location>
        <begin position="106"/>
        <end position="133"/>
    </location>
</feature>
<accession>A0A0C3BJD3</accession>
<organism evidence="2 3">
    <name type="scientific">Serendipita vermifera MAFF 305830</name>
    <dbReference type="NCBI Taxonomy" id="933852"/>
    <lineage>
        <taxon>Eukaryota</taxon>
        <taxon>Fungi</taxon>
        <taxon>Dikarya</taxon>
        <taxon>Basidiomycota</taxon>
        <taxon>Agaricomycotina</taxon>
        <taxon>Agaricomycetes</taxon>
        <taxon>Sebacinales</taxon>
        <taxon>Serendipitaceae</taxon>
        <taxon>Serendipita</taxon>
    </lineage>
</organism>
<feature type="compositionally biased region" description="Basic and acidic residues" evidence="1">
    <location>
        <begin position="37"/>
        <end position="50"/>
    </location>
</feature>
<gene>
    <name evidence="2" type="ORF">M408DRAFT_326832</name>
</gene>
<proteinExistence type="predicted"/>
<sequence length="504" mass="55802">MYDDKSFVVLNRHKALPDLPASPRESGKPVASKRRAKQETMREVGARVADDVQWSKVTGGPKSTGDLASASYRQKQRAPRSKQMKARCHSSRSSRASSIVRHRSTTARESRHSALKVPERKTQKERTLDDPDSHTALQNAVCSSPLLAPTKSSLRRRQRVSKRGSMSETDTVGEWCTSHRPVTYLSPIPGTPSLSKPSKTTRPKSTGNKRVSHRSSKFFDAAPSSSITVHSLPLILPADANYECRVEWESDKGESGTNEAGNLWKRLEQECGLSPIPASPALGSITSPNMGSINKRGRWKVKVLETPTIPAPDLASDTGSEALPIKWTLSPDEMTDIGSFIGIDEDCVPVLREVSVDKILPSLNGYRHLSSVLARRVSTRRRPVIHPQRSSSLRFAKPTSRSIRTAQRRKYVHQDVRHAVRSFWEGWRNGELGIDPGSAHLAMLMSRSQSMNMSRSRLGRTTGMSTSHEPNSVEERVGMHRSLTLKHQASTAGMDSLIGLYVEL</sequence>
<keyword evidence="3" id="KW-1185">Reference proteome</keyword>
<dbReference type="OrthoDB" id="3270547at2759"/>
<evidence type="ECO:0000256" key="1">
    <source>
        <dbReference type="SAM" id="MobiDB-lite"/>
    </source>
</evidence>